<reference evidence="1" key="1">
    <citation type="submission" date="2023-11" db="EMBL/GenBank/DDBJ databases">
        <authorList>
            <person name="Alioto T."/>
            <person name="Alioto T."/>
            <person name="Gomez Garrido J."/>
        </authorList>
    </citation>
    <scope>NUCLEOTIDE SEQUENCE</scope>
</reference>
<sequence length="54" mass="5977">MPATYPQGAQPPFTKMSAELMNQGHDYILEAGRVRDFASAEIAFNYSVLNVDVN</sequence>
<dbReference type="AlphaFoldDB" id="A0AAI8Z286"/>
<evidence type="ECO:0000313" key="1">
    <source>
        <dbReference type="EMBL" id="CAK4031305.1"/>
    </source>
</evidence>
<dbReference type="EMBL" id="CAVMBE010000046">
    <property type="protein sequence ID" value="CAK4031305.1"/>
    <property type="molecule type" value="Genomic_DNA"/>
</dbReference>
<keyword evidence="2" id="KW-1185">Reference proteome</keyword>
<proteinExistence type="predicted"/>
<dbReference type="Proteomes" id="UP001296104">
    <property type="component" value="Unassembled WGS sequence"/>
</dbReference>
<comment type="caution">
    <text evidence="1">The sequence shown here is derived from an EMBL/GenBank/DDBJ whole genome shotgun (WGS) entry which is preliminary data.</text>
</comment>
<gene>
    <name evidence="1" type="ORF">LECACI_7A006463</name>
</gene>
<protein>
    <submittedName>
        <fullName evidence="1">Uncharacterized protein</fullName>
    </submittedName>
</protein>
<organism evidence="1 2">
    <name type="scientific">Lecanosticta acicola</name>
    <dbReference type="NCBI Taxonomy" id="111012"/>
    <lineage>
        <taxon>Eukaryota</taxon>
        <taxon>Fungi</taxon>
        <taxon>Dikarya</taxon>
        <taxon>Ascomycota</taxon>
        <taxon>Pezizomycotina</taxon>
        <taxon>Dothideomycetes</taxon>
        <taxon>Dothideomycetidae</taxon>
        <taxon>Mycosphaerellales</taxon>
        <taxon>Mycosphaerellaceae</taxon>
        <taxon>Lecanosticta</taxon>
    </lineage>
</organism>
<accession>A0AAI8Z286</accession>
<name>A0AAI8Z286_9PEZI</name>
<evidence type="ECO:0000313" key="2">
    <source>
        <dbReference type="Proteomes" id="UP001296104"/>
    </source>
</evidence>